<evidence type="ECO:0000256" key="2">
    <source>
        <dbReference type="PROSITE-ProRule" id="PRU00235"/>
    </source>
</evidence>
<keyword evidence="3" id="KW-0175">Coiled coil</keyword>
<proteinExistence type="predicted"/>
<gene>
    <name evidence="5" type="ORF">IFM89_021138</name>
</gene>
<dbReference type="PANTHER" id="PTHR22870:SF466">
    <property type="entry name" value="ANKYRIN REPEAT-CONTAINING PROTEIN"/>
    <property type="match status" value="1"/>
</dbReference>
<feature type="compositionally biased region" description="Polar residues" evidence="4">
    <location>
        <begin position="1"/>
        <end position="24"/>
    </location>
</feature>
<dbReference type="InterPro" id="IPR051210">
    <property type="entry name" value="Ub_ligase/GEF_domain"/>
</dbReference>
<dbReference type="OrthoDB" id="70707at2759"/>
<dbReference type="SUPFAM" id="SSF50985">
    <property type="entry name" value="RCC1/BLIP-II"/>
    <property type="match status" value="1"/>
</dbReference>
<feature type="region of interest" description="Disordered" evidence="4">
    <location>
        <begin position="1"/>
        <end position="32"/>
    </location>
</feature>
<dbReference type="AlphaFoldDB" id="A0A835I1Z9"/>
<dbReference type="PROSITE" id="PS50012">
    <property type="entry name" value="RCC1_3"/>
    <property type="match status" value="1"/>
</dbReference>
<evidence type="ECO:0000256" key="3">
    <source>
        <dbReference type="SAM" id="Coils"/>
    </source>
</evidence>
<sequence>MPPKRATTSKAMMVNEGSTSQVVSKNEERRTRRLTSRMIEEVEEMQEKESSLKDLLRRMNELEKHNQMLMAENKLIREEKEKRAEDAMYEKDDEESSSGIPIVRKSHLKERKRNDPPWVRRQLRVHDSRMAEGGYRSDTGKVFTCGDGTFGQLGHGHFQSQCLPIEVMYFRKAANGRSPMIKQLWDAAIVGTIVTLWRHRNTIYHDDNRHNNLSRCTSMIRREIRATAVLIIGHSFNSIADLQILKTWKFNAILPRAPRIRPCWWTPPRNGNSGDALYGFGSGKRGQLGTSMDMISKSLNLPQVIFGFQQVSIARIIANGDQSAALTVSSSCRCGVNYLSTTLTIELLSDFKPTVSDCPPTELLGAIDNKPNIFSYVELRTATEDFSPTNNLGEGGFGPVYKDFTG</sequence>
<dbReference type="InterPro" id="IPR000408">
    <property type="entry name" value="Reg_chr_condens"/>
</dbReference>
<dbReference type="Pfam" id="PF00415">
    <property type="entry name" value="RCC1"/>
    <property type="match status" value="1"/>
</dbReference>
<feature type="coiled-coil region" evidence="3">
    <location>
        <begin position="38"/>
        <end position="82"/>
    </location>
</feature>
<keyword evidence="1" id="KW-0677">Repeat</keyword>
<organism evidence="5 6">
    <name type="scientific">Coptis chinensis</name>
    <dbReference type="NCBI Taxonomy" id="261450"/>
    <lineage>
        <taxon>Eukaryota</taxon>
        <taxon>Viridiplantae</taxon>
        <taxon>Streptophyta</taxon>
        <taxon>Embryophyta</taxon>
        <taxon>Tracheophyta</taxon>
        <taxon>Spermatophyta</taxon>
        <taxon>Magnoliopsida</taxon>
        <taxon>Ranunculales</taxon>
        <taxon>Ranunculaceae</taxon>
        <taxon>Coptidoideae</taxon>
        <taxon>Coptis</taxon>
    </lineage>
</organism>
<dbReference type="InterPro" id="IPR009091">
    <property type="entry name" value="RCC1/BLIP-II"/>
</dbReference>
<protein>
    <submittedName>
        <fullName evidence="5">Uncharacterized protein</fullName>
    </submittedName>
</protein>
<evidence type="ECO:0000256" key="4">
    <source>
        <dbReference type="SAM" id="MobiDB-lite"/>
    </source>
</evidence>
<evidence type="ECO:0000313" key="5">
    <source>
        <dbReference type="EMBL" id="KAF9610200.1"/>
    </source>
</evidence>
<name>A0A835I1Z9_9MAGN</name>
<feature type="region of interest" description="Disordered" evidence="4">
    <location>
        <begin position="82"/>
        <end position="104"/>
    </location>
</feature>
<feature type="repeat" description="RCC1" evidence="2">
    <location>
        <begin position="275"/>
        <end position="329"/>
    </location>
</feature>
<dbReference type="Gene3D" id="3.30.200.20">
    <property type="entry name" value="Phosphorylase Kinase, domain 1"/>
    <property type="match status" value="1"/>
</dbReference>
<dbReference type="PANTHER" id="PTHR22870">
    <property type="entry name" value="REGULATOR OF CHROMOSOME CONDENSATION"/>
    <property type="match status" value="1"/>
</dbReference>
<reference evidence="5 6" key="1">
    <citation type="submission" date="2020-10" db="EMBL/GenBank/DDBJ databases">
        <title>The Coptis chinensis genome and diversification of protoberbering-type alkaloids.</title>
        <authorList>
            <person name="Wang B."/>
            <person name="Shu S."/>
            <person name="Song C."/>
            <person name="Liu Y."/>
        </authorList>
    </citation>
    <scope>NUCLEOTIDE SEQUENCE [LARGE SCALE GENOMIC DNA]</scope>
    <source>
        <strain evidence="5">HL-2020</strain>
        <tissue evidence="5">Leaf</tissue>
    </source>
</reference>
<dbReference type="Proteomes" id="UP000631114">
    <property type="component" value="Unassembled WGS sequence"/>
</dbReference>
<evidence type="ECO:0000256" key="1">
    <source>
        <dbReference type="ARBA" id="ARBA00022737"/>
    </source>
</evidence>
<dbReference type="Gene3D" id="2.130.10.30">
    <property type="entry name" value="Regulator of chromosome condensation 1/beta-lactamase-inhibitor protein II"/>
    <property type="match status" value="1"/>
</dbReference>
<accession>A0A835I1Z9</accession>
<evidence type="ECO:0000313" key="6">
    <source>
        <dbReference type="Proteomes" id="UP000631114"/>
    </source>
</evidence>
<dbReference type="EMBL" id="JADFTS010000004">
    <property type="protein sequence ID" value="KAF9610200.1"/>
    <property type="molecule type" value="Genomic_DNA"/>
</dbReference>
<keyword evidence="6" id="KW-1185">Reference proteome</keyword>
<comment type="caution">
    <text evidence="5">The sequence shown here is derived from an EMBL/GenBank/DDBJ whole genome shotgun (WGS) entry which is preliminary data.</text>
</comment>